<dbReference type="Proteomes" id="UP001054889">
    <property type="component" value="Unassembled WGS sequence"/>
</dbReference>
<organism evidence="2 3">
    <name type="scientific">Eleusine coracana subsp. coracana</name>
    <dbReference type="NCBI Taxonomy" id="191504"/>
    <lineage>
        <taxon>Eukaryota</taxon>
        <taxon>Viridiplantae</taxon>
        <taxon>Streptophyta</taxon>
        <taxon>Embryophyta</taxon>
        <taxon>Tracheophyta</taxon>
        <taxon>Spermatophyta</taxon>
        <taxon>Magnoliopsida</taxon>
        <taxon>Liliopsida</taxon>
        <taxon>Poales</taxon>
        <taxon>Poaceae</taxon>
        <taxon>PACMAD clade</taxon>
        <taxon>Chloridoideae</taxon>
        <taxon>Cynodonteae</taxon>
        <taxon>Eleusininae</taxon>
        <taxon>Eleusine</taxon>
    </lineage>
</organism>
<proteinExistence type="predicted"/>
<evidence type="ECO:0000313" key="3">
    <source>
        <dbReference type="Proteomes" id="UP001054889"/>
    </source>
</evidence>
<reference evidence="2" key="2">
    <citation type="submission" date="2021-12" db="EMBL/GenBank/DDBJ databases">
        <title>Resequencing data analysis of finger millet.</title>
        <authorList>
            <person name="Hatakeyama M."/>
            <person name="Aluri S."/>
            <person name="Balachadran M.T."/>
            <person name="Sivarajan S.R."/>
            <person name="Poveda L."/>
            <person name="Shimizu-Inatsugi R."/>
            <person name="Schlapbach R."/>
            <person name="Sreeman S.M."/>
            <person name="Shimizu K.K."/>
        </authorList>
    </citation>
    <scope>NUCLEOTIDE SEQUENCE</scope>
</reference>
<evidence type="ECO:0000313" key="2">
    <source>
        <dbReference type="EMBL" id="GJN14141.1"/>
    </source>
</evidence>
<evidence type="ECO:0000259" key="1">
    <source>
        <dbReference type="Pfam" id="PF07762"/>
    </source>
</evidence>
<dbReference type="InterPro" id="IPR011676">
    <property type="entry name" value="DUF1618"/>
</dbReference>
<keyword evidence="3" id="KW-1185">Reference proteome</keyword>
<sequence length="431" mass="48942">MEVRSQDPSTIPSWVIVDNQIRRKDLASFPGDGGATSTSARASNGEDIRVSFILSALPGTSRLCLHFPEDRKMCSLDNVVAAHGEAVLFRLKIDYERLPSVDDIIDQHVSWLLWPDNATDYDYDMVLPLDNAIVDYNRLPPWDKAIDYFIYWAGPSGPELTLLPRWYMTEQEVLAAEEDGSWNRTQRISMGISSAGHEDAPLEGKLIKLCSDRKANNATGIRNWEVKDTRARGGKAKFGDLRGWWETHVVLPYGSYLCWVDYYRGIIFCDVNHNSPDLQYLPLPLEHVPIGYPDPLHIASPGAYRAVCITKGWNDERGDDDEMEWQKGVTIEARDLWAMEGYDIQLPRITPLFPLVSMDDPSIICFVLFMGDGTKATVVALDTGKEKVLWYRDIRAIPSDEDLEMSSYNIFYSTPFFPCQISKYLQKVAPR</sequence>
<accession>A0AAV5DVA4</accession>
<protein>
    <recommendedName>
        <fullName evidence="1">DUF1618 domain-containing protein</fullName>
    </recommendedName>
</protein>
<dbReference type="PANTHER" id="PTHR33074">
    <property type="entry name" value="EXPRESSED PROTEIN-RELATED"/>
    <property type="match status" value="1"/>
</dbReference>
<feature type="domain" description="DUF1618" evidence="1">
    <location>
        <begin position="259"/>
        <end position="311"/>
    </location>
</feature>
<dbReference type="AlphaFoldDB" id="A0AAV5DVA4"/>
<comment type="caution">
    <text evidence="2">The sequence shown here is derived from an EMBL/GenBank/DDBJ whole genome shotgun (WGS) entry which is preliminary data.</text>
</comment>
<dbReference type="Pfam" id="PF07762">
    <property type="entry name" value="DUF1618"/>
    <property type="match status" value="1"/>
</dbReference>
<dbReference type="EMBL" id="BQKI01000071">
    <property type="protein sequence ID" value="GJN14141.1"/>
    <property type="molecule type" value="Genomic_DNA"/>
</dbReference>
<reference evidence="2" key="1">
    <citation type="journal article" date="2018" name="DNA Res.">
        <title>Multiple hybrid de novo genome assembly of finger millet, an orphan allotetraploid crop.</title>
        <authorList>
            <person name="Hatakeyama M."/>
            <person name="Aluri S."/>
            <person name="Balachadran M.T."/>
            <person name="Sivarajan S.R."/>
            <person name="Patrignani A."/>
            <person name="Gruter S."/>
            <person name="Poveda L."/>
            <person name="Shimizu-Inatsugi R."/>
            <person name="Baeten J."/>
            <person name="Francoijs K.J."/>
            <person name="Nataraja K.N."/>
            <person name="Reddy Y.A.N."/>
            <person name="Phadnis S."/>
            <person name="Ravikumar R.L."/>
            <person name="Schlapbach R."/>
            <person name="Sreeman S.M."/>
            <person name="Shimizu K.K."/>
        </authorList>
    </citation>
    <scope>NUCLEOTIDE SEQUENCE</scope>
</reference>
<dbReference type="PANTHER" id="PTHR33074:SF53">
    <property type="entry name" value="DUF1618 DOMAIN-CONTAINING PROTEIN"/>
    <property type="match status" value="1"/>
</dbReference>
<name>A0AAV5DVA4_ELECO</name>
<gene>
    <name evidence="2" type="primary">gb00926</name>
    <name evidence="2" type="ORF">PR202_gb00926</name>
</gene>